<name>A0ABU9DBR2_9BACL</name>
<dbReference type="GO" id="GO:0016787">
    <property type="term" value="F:hydrolase activity"/>
    <property type="evidence" value="ECO:0007669"/>
    <property type="project" value="UniProtKB-KW"/>
</dbReference>
<sequence>MAAPQSFIDSISDEAMADQLATGVLASITIAQAALESGYGQYVKGNNLFGIKGHGSSTDALHPTSEYVNGRWVQVVAGFRVYDSWSDSIYDHSRFLLDNPRYALAGFFDAARQLDYAGAARALQKAGYATDPQYANKLISLIERYKLFEYDRQAAEEGGLIPMRLQHDWQWKQLGDALEGLYQKGLLTDRQWAERAYSQNLTVSEVAWLNTVILARQQGIQA</sequence>
<comment type="caution">
    <text evidence="3">The sequence shown here is derived from an EMBL/GenBank/DDBJ whole genome shotgun (WGS) entry which is preliminary data.</text>
</comment>
<gene>
    <name evidence="3" type="ORF">WMW72_00025</name>
</gene>
<evidence type="ECO:0000259" key="2">
    <source>
        <dbReference type="SMART" id="SM00047"/>
    </source>
</evidence>
<dbReference type="PANTHER" id="PTHR33308">
    <property type="entry name" value="PEPTIDOGLYCAN HYDROLASE FLGJ"/>
    <property type="match status" value="1"/>
</dbReference>
<feature type="domain" description="Mannosyl-glycoprotein endo-beta-N-acetylglucosamidase-like" evidence="2">
    <location>
        <begin position="3"/>
        <end position="151"/>
    </location>
</feature>
<dbReference type="Pfam" id="PF01832">
    <property type="entry name" value="Glucosaminidase"/>
    <property type="match status" value="1"/>
</dbReference>
<dbReference type="EMBL" id="JBBPCC010000001">
    <property type="protein sequence ID" value="MEK8126292.1"/>
    <property type="molecule type" value="Genomic_DNA"/>
</dbReference>
<dbReference type="Proteomes" id="UP001469365">
    <property type="component" value="Unassembled WGS sequence"/>
</dbReference>
<keyword evidence="4" id="KW-1185">Reference proteome</keyword>
<reference evidence="3 4" key="1">
    <citation type="submission" date="2024-04" db="EMBL/GenBank/DDBJ databases">
        <title>draft genome sequnece of Paenibacillus filicis.</title>
        <authorList>
            <person name="Kim D.-U."/>
        </authorList>
    </citation>
    <scope>NUCLEOTIDE SEQUENCE [LARGE SCALE GENOMIC DNA]</scope>
    <source>
        <strain evidence="3 4">KACC14197</strain>
    </source>
</reference>
<dbReference type="SMART" id="SM00047">
    <property type="entry name" value="LYZ2"/>
    <property type="match status" value="1"/>
</dbReference>
<dbReference type="Gene3D" id="4.10.80.30">
    <property type="entry name" value="DNA polymerase, domain 6"/>
    <property type="match status" value="1"/>
</dbReference>
<organism evidence="3 4">
    <name type="scientific">Paenibacillus filicis</name>
    <dbReference type="NCBI Taxonomy" id="669464"/>
    <lineage>
        <taxon>Bacteria</taxon>
        <taxon>Bacillati</taxon>
        <taxon>Bacillota</taxon>
        <taxon>Bacilli</taxon>
        <taxon>Bacillales</taxon>
        <taxon>Paenibacillaceae</taxon>
        <taxon>Paenibacillus</taxon>
    </lineage>
</organism>
<evidence type="ECO:0000256" key="1">
    <source>
        <dbReference type="ARBA" id="ARBA00022801"/>
    </source>
</evidence>
<dbReference type="InterPro" id="IPR002901">
    <property type="entry name" value="MGlyc_endo_b_GlcNAc-like_dom"/>
</dbReference>
<dbReference type="InterPro" id="IPR051056">
    <property type="entry name" value="Glycosyl_Hydrolase_73"/>
</dbReference>
<dbReference type="Gene3D" id="1.10.530.10">
    <property type="match status" value="1"/>
</dbReference>
<keyword evidence="1 3" id="KW-0378">Hydrolase</keyword>
<evidence type="ECO:0000313" key="3">
    <source>
        <dbReference type="EMBL" id="MEK8126292.1"/>
    </source>
</evidence>
<accession>A0ABU9DBR2</accession>
<protein>
    <submittedName>
        <fullName evidence="3">Glycoside hydrolase family 73 protein</fullName>
    </submittedName>
</protein>
<dbReference type="PRINTS" id="PR01002">
    <property type="entry name" value="FLGFLGJ"/>
</dbReference>
<proteinExistence type="predicted"/>
<dbReference type="RefSeq" id="WP_341413352.1">
    <property type="nucleotide sequence ID" value="NZ_JBBPCC010000001.1"/>
</dbReference>
<dbReference type="PANTHER" id="PTHR33308:SF9">
    <property type="entry name" value="PEPTIDOGLYCAN HYDROLASE FLGJ"/>
    <property type="match status" value="1"/>
</dbReference>
<evidence type="ECO:0000313" key="4">
    <source>
        <dbReference type="Proteomes" id="UP001469365"/>
    </source>
</evidence>